<proteinExistence type="inferred from homology"/>
<name>A0A8K0RGK6_9PLEO</name>
<evidence type="ECO:0000313" key="11">
    <source>
        <dbReference type="Proteomes" id="UP000813461"/>
    </source>
</evidence>
<keyword evidence="3 7" id="KW-0479">Metal-binding</keyword>
<dbReference type="AlphaFoldDB" id="A0A8K0RGK6"/>
<sequence>MTDRVGILDLFAGASWRSVVACLFGAWCAYYVVVGIYRIYFHPLARFPGPKLAALTFWYEFYYDVFPHRFQYLWKIKQLHEQYGPIIRINPIHIHIHDHTYFDTIYASGTAHKRNRCAWMHHTGAKTMAGSMLEAMDHDLHKSRRSAVANFFSKRSVQALEPLVVSTVEQLILRLKSESGEKIVNLNNAYAAMTMDIISAYCFGSSMASITRPEYGKEWLDMLHSGIQMRPLGRQFPWLINTMLDIPPHIMARVNTDMARIVTWTHQMLPKIEAILAGDGVPDENKPRQVSRTIFHEIRDAKLSPEEKHPMRLVGESHVFLGAGTETTARTLAVTTFYLMKHRDIGDKLREELKTVLLQPDSIVSLAQLEALPYLSAVISEGLRVAHGVSQRQPRIATEEELVYKQWVIPRGTPCMQSAYLLHMDPNVYPDPFAFKPQRWLDNPELKKYWFAFSRGSRSCLGMNLAISELYFAIAMVWRRLDLEIYDTLEERDVLTTHDCFIGMPDLKSEGIKVKIVEELTT</sequence>
<dbReference type="EMBL" id="JAGMVJ010000002">
    <property type="protein sequence ID" value="KAH7093674.1"/>
    <property type="molecule type" value="Genomic_DNA"/>
</dbReference>
<dbReference type="Gene3D" id="1.10.630.10">
    <property type="entry name" value="Cytochrome P450"/>
    <property type="match status" value="1"/>
</dbReference>
<keyword evidence="4 8" id="KW-0560">Oxidoreductase</keyword>
<evidence type="ECO:0000256" key="8">
    <source>
        <dbReference type="RuleBase" id="RU000461"/>
    </source>
</evidence>
<evidence type="ECO:0000256" key="6">
    <source>
        <dbReference type="ARBA" id="ARBA00023033"/>
    </source>
</evidence>
<dbReference type="CDD" id="cd11062">
    <property type="entry name" value="CYP58-like"/>
    <property type="match status" value="1"/>
</dbReference>
<keyword evidence="11" id="KW-1185">Reference proteome</keyword>
<evidence type="ECO:0000256" key="4">
    <source>
        <dbReference type="ARBA" id="ARBA00023002"/>
    </source>
</evidence>
<dbReference type="Pfam" id="PF00067">
    <property type="entry name" value="p450"/>
    <property type="match status" value="1"/>
</dbReference>
<dbReference type="InterPro" id="IPR001128">
    <property type="entry name" value="Cyt_P450"/>
</dbReference>
<evidence type="ECO:0000256" key="1">
    <source>
        <dbReference type="ARBA" id="ARBA00001971"/>
    </source>
</evidence>
<evidence type="ECO:0000256" key="2">
    <source>
        <dbReference type="ARBA" id="ARBA00010617"/>
    </source>
</evidence>
<evidence type="ECO:0000256" key="9">
    <source>
        <dbReference type="SAM" id="Phobius"/>
    </source>
</evidence>
<feature type="binding site" description="axial binding residue" evidence="7">
    <location>
        <position position="460"/>
    </location>
    <ligand>
        <name>heme</name>
        <dbReference type="ChEBI" id="CHEBI:30413"/>
    </ligand>
    <ligandPart>
        <name>Fe</name>
        <dbReference type="ChEBI" id="CHEBI:18248"/>
    </ligandPart>
</feature>
<comment type="caution">
    <text evidence="10">The sequence shown here is derived from an EMBL/GenBank/DDBJ whole genome shotgun (WGS) entry which is preliminary data.</text>
</comment>
<evidence type="ECO:0000256" key="5">
    <source>
        <dbReference type="ARBA" id="ARBA00023004"/>
    </source>
</evidence>
<dbReference type="InterPro" id="IPR002401">
    <property type="entry name" value="Cyt_P450_E_grp-I"/>
</dbReference>
<evidence type="ECO:0000313" key="10">
    <source>
        <dbReference type="EMBL" id="KAH7093674.1"/>
    </source>
</evidence>
<keyword evidence="9" id="KW-0812">Transmembrane</keyword>
<dbReference type="SUPFAM" id="SSF48264">
    <property type="entry name" value="Cytochrome P450"/>
    <property type="match status" value="1"/>
</dbReference>
<feature type="transmembrane region" description="Helical" evidence="9">
    <location>
        <begin position="18"/>
        <end position="41"/>
    </location>
</feature>
<dbReference type="GO" id="GO:0020037">
    <property type="term" value="F:heme binding"/>
    <property type="evidence" value="ECO:0007669"/>
    <property type="project" value="InterPro"/>
</dbReference>
<evidence type="ECO:0000256" key="7">
    <source>
        <dbReference type="PIRSR" id="PIRSR602401-1"/>
    </source>
</evidence>
<accession>A0A8K0RGK6</accession>
<dbReference type="PROSITE" id="PS00086">
    <property type="entry name" value="CYTOCHROME_P450"/>
    <property type="match status" value="1"/>
</dbReference>
<keyword evidence="5 7" id="KW-0408">Iron</keyword>
<dbReference type="InterPro" id="IPR050121">
    <property type="entry name" value="Cytochrome_P450_monoxygenase"/>
</dbReference>
<keyword evidence="9" id="KW-1133">Transmembrane helix</keyword>
<reference evidence="10" key="1">
    <citation type="journal article" date="2021" name="Nat. Commun.">
        <title>Genetic determinants of endophytism in the Arabidopsis root mycobiome.</title>
        <authorList>
            <person name="Mesny F."/>
            <person name="Miyauchi S."/>
            <person name="Thiergart T."/>
            <person name="Pickel B."/>
            <person name="Atanasova L."/>
            <person name="Karlsson M."/>
            <person name="Huettel B."/>
            <person name="Barry K.W."/>
            <person name="Haridas S."/>
            <person name="Chen C."/>
            <person name="Bauer D."/>
            <person name="Andreopoulos W."/>
            <person name="Pangilinan J."/>
            <person name="LaButti K."/>
            <person name="Riley R."/>
            <person name="Lipzen A."/>
            <person name="Clum A."/>
            <person name="Drula E."/>
            <person name="Henrissat B."/>
            <person name="Kohler A."/>
            <person name="Grigoriev I.V."/>
            <person name="Martin F.M."/>
            <person name="Hacquard S."/>
        </authorList>
    </citation>
    <scope>NUCLEOTIDE SEQUENCE</scope>
    <source>
        <strain evidence="10">MPI-SDFR-AT-0120</strain>
    </source>
</reference>
<gene>
    <name evidence="10" type="ORF">FB567DRAFT_515849</name>
</gene>
<dbReference type="PANTHER" id="PTHR24305">
    <property type="entry name" value="CYTOCHROME P450"/>
    <property type="match status" value="1"/>
</dbReference>
<keyword evidence="7 8" id="KW-0349">Heme</keyword>
<dbReference type="InterPro" id="IPR017972">
    <property type="entry name" value="Cyt_P450_CS"/>
</dbReference>
<comment type="similarity">
    <text evidence="2 8">Belongs to the cytochrome P450 family.</text>
</comment>
<dbReference type="GO" id="GO:0016705">
    <property type="term" value="F:oxidoreductase activity, acting on paired donors, with incorporation or reduction of molecular oxygen"/>
    <property type="evidence" value="ECO:0007669"/>
    <property type="project" value="InterPro"/>
</dbReference>
<dbReference type="PRINTS" id="PR00463">
    <property type="entry name" value="EP450I"/>
</dbReference>
<dbReference type="Proteomes" id="UP000813461">
    <property type="component" value="Unassembled WGS sequence"/>
</dbReference>
<dbReference type="GO" id="GO:0005506">
    <property type="term" value="F:iron ion binding"/>
    <property type="evidence" value="ECO:0007669"/>
    <property type="project" value="InterPro"/>
</dbReference>
<keyword evidence="6 8" id="KW-0503">Monooxygenase</keyword>
<comment type="cofactor">
    <cofactor evidence="1 7">
        <name>heme</name>
        <dbReference type="ChEBI" id="CHEBI:30413"/>
    </cofactor>
</comment>
<dbReference type="PRINTS" id="PR00385">
    <property type="entry name" value="P450"/>
</dbReference>
<organism evidence="10 11">
    <name type="scientific">Paraphoma chrysanthemicola</name>
    <dbReference type="NCBI Taxonomy" id="798071"/>
    <lineage>
        <taxon>Eukaryota</taxon>
        <taxon>Fungi</taxon>
        <taxon>Dikarya</taxon>
        <taxon>Ascomycota</taxon>
        <taxon>Pezizomycotina</taxon>
        <taxon>Dothideomycetes</taxon>
        <taxon>Pleosporomycetidae</taxon>
        <taxon>Pleosporales</taxon>
        <taxon>Pleosporineae</taxon>
        <taxon>Phaeosphaeriaceae</taxon>
        <taxon>Paraphoma</taxon>
    </lineage>
</organism>
<dbReference type="OrthoDB" id="3945418at2759"/>
<dbReference type="GO" id="GO:0004497">
    <property type="term" value="F:monooxygenase activity"/>
    <property type="evidence" value="ECO:0007669"/>
    <property type="project" value="UniProtKB-KW"/>
</dbReference>
<dbReference type="PANTHER" id="PTHR24305:SF157">
    <property type="entry name" value="N-ACETYLTRYPTOPHAN 6-HYDROXYLASE IVOC-RELATED"/>
    <property type="match status" value="1"/>
</dbReference>
<keyword evidence="9" id="KW-0472">Membrane</keyword>
<dbReference type="InterPro" id="IPR036396">
    <property type="entry name" value="Cyt_P450_sf"/>
</dbReference>
<evidence type="ECO:0000256" key="3">
    <source>
        <dbReference type="ARBA" id="ARBA00022723"/>
    </source>
</evidence>
<protein>
    <submittedName>
        <fullName evidence="10">Benzoate 4-monooxygenase cytochrome P450</fullName>
    </submittedName>
</protein>